<evidence type="ECO:0000313" key="2">
    <source>
        <dbReference type="EMBL" id="KAK7499694.1"/>
    </source>
</evidence>
<protein>
    <submittedName>
        <fullName evidence="2">Uncharacterized protein</fullName>
    </submittedName>
</protein>
<comment type="caution">
    <text evidence="2">The sequence shown here is derived from an EMBL/GenBank/DDBJ whole genome shotgun (WGS) entry which is preliminary data.</text>
</comment>
<evidence type="ECO:0000313" key="3">
    <source>
        <dbReference type="Proteomes" id="UP001519460"/>
    </source>
</evidence>
<proteinExistence type="predicted"/>
<dbReference type="EMBL" id="JACVVK020000042">
    <property type="protein sequence ID" value="KAK7499694.1"/>
    <property type="molecule type" value="Genomic_DNA"/>
</dbReference>
<dbReference type="AlphaFoldDB" id="A0ABD0LJK2"/>
<feature type="region of interest" description="Disordered" evidence="1">
    <location>
        <begin position="84"/>
        <end position="111"/>
    </location>
</feature>
<organism evidence="2 3">
    <name type="scientific">Batillaria attramentaria</name>
    <dbReference type="NCBI Taxonomy" id="370345"/>
    <lineage>
        <taxon>Eukaryota</taxon>
        <taxon>Metazoa</taxon>
        <taxon>Spiralia</taxon>
        <taxon>Lophotrochozoa</taxon>
        <taxon>Mollusca</taxon>
        <taxon>Gastropoda</taxon>
        <taxon>Caenogastropoda</taxon>
        <taxon>Sorbeoconcha</taxon>
        <taxon>Cerithioidea</taxon>
        <taxon>Batillariidae</taxon>
        <taxon>Batillaria</taxon>
    </lineage>
</organism>
<gene>
    <name evidence="2" type="ORF">BaRGS_00009035</name>
</gene>
<reference evidence="2 3" key="1">
    <citation type="journal article" date="2023" name="Sci. Data">
        <title>Genome assembly of the Korean intertidal mud-creeper Batillaria attramentaria.</title>
        <authorList>
            <person name="Patra A.K."/>
            <person name="Ho P.T."/>
            <person name="Jun S."/>
            <person name="Lee S.J."/>
            <person name="Kim Y."/>
            <person name="Won Y.J."/>
        </authorList>
    </citation>
    <scope>NUCLEOTIDE SEQUENCE [LARGE SCALE GENOMIC DNA]</scope>
    <source>
        <strain evidence="2">Wonlab-2016</strain>
    </source>
</reference>
<name>A0ABD0LJK2_9CAEN</name>
<evidence type="ECO:0000256" key="1">
    <source>
        <dbReference type="SAM" id="MobiDB-lite"/>
    </source>
</evidence>
<sequence>MVLPFHCGYYRFSRIIIQRQYHNTMRSIQLRPSVKLLKQESDRVAILDTVLAGKTVTPLRHLPIITGECQCAVLSAIPAAVSSNRVSGKSVHLSQCKKSRKPASATYSNNL</sequence>
<accession>A0ABD0LJK2</accession>
<keyword evidence="3" id="KW-1185">Reference proteome</keyword>
<dbReference type="Proteomes" id="UP001519460">
    <property type="component" value="Unassembled WGS sequence"/>
</dbReference>